<dbReference type="OrthoDB" id="10029846at2759"/>
<evidence type="ECO:0008006" key="3">
    <source>
        <dbReference type="Google" id="ProtNLM"/>
    </source>
</evidence>
<organism evidence="1 2">
    <name type="scientific">Brachionus calyciflorus</name>
    <dbReference type="NCBI Taxonomy" id="104777"/>
    <lineage>
        <taxon>Eukaryota</taxon>
        <taxon>Metazoa</taxon>
        <taxon>Spiralia</taxon>
        <taxon>Gnathifera</taxon>
        <taxon>Rotifera</taxon>
        <taxon>Eurotatoria</taxon>
        <taxon>Monogononta</taxon>
        <taxon>Pseudotrocha</taxon>
        <taxon>Ploima</taxon>
        <taxon>Brachionidae</taxon>
        <taxon>Brachionus</taxon>
    </lineage>
</organism>
<reference evidence="1" key="1">
    <citation type="submission" date="2021-02" db="EMBL/GenBank/DDBJ databases">
        <authorList>
            <person name="Nowell W R."/>
        </authorList>
    </citation>
    <scope>NUCLEOTIDE SEQUENCE</scope>
    <source>
        <strain evidence="1">Ploen Becks lab</strain>
    </source>
</reference>
<evidence type="ECO:0000313" key="2">
    <source>
        <dbReference type="Proteomes" id="UP000663879"/>
    </source>
</evidence>
<dbReference type="Proteomes" id="UP000663879">
    <property type="component" value="Unassembled WGS sequence"/>
</dbReference>
<accession>A0A813RSB0</accession>
<comment type="caution">
    <text evidence="1">The sequence shown here is derived from an EMBL/GenBank/DDBJ whole genome shotgun (WGS) entry which is preliminary data.</text>
</comment>
<dbReference type="Gene3D" id="2.20.25.240">
    <property type="match status" value="1"/>
</dbReference>
<name>A0A813RSB0_9BILA</name>
<dbReference type="EMBL" id="CAJNOC010000660">
    <property type="protein sequence ID" value="CAF0788598.1"/>
    <property type="molecule type" value="Genomic_DNA"/>
</dbReference>
<evidence type="ECO:0000313" key="1">
    <source>
        <dbReference type="EMBL" id="CAF0788598.1"/>
    </source>
</evidence>
<sequence length="148" mass="17325">MVDFDGDDEDVELQDFLEINGFYKFYELCTNKKGGQAILIDNFMYNNPVNDTDYWRCARRPCRASTVTCYNYAALNDHYHDCLSDVEILLIHKLEEFRLQATTTDTAIPKLYSQTRADLISKVVDPVYLAKKFSSSRFYSKFRVQIKK</sequence>
<proteinExistence type="predicted"/>
<gene>
    <name evidence="1" type="ORF">OXX778_LOCUS5848</name>
</gene>
<protein>
    <recommendedName>
        <fullName evidence="3">FLYWCH-type domain-containing protein</fullName>
    </recommendedName>
</protein>
<dbReference type="AlphaFoldDB" id="A0A813RSB0"/>
<keyword evidence="2" id="KW-1185">Reference proteome</keyword>